<dbReference type="InterPro" id="IPR007627">
    <property type="entry name" value="RNA_pol_sigma70_r2"/>
</dbReference>
<dbReference type="Pfam" id="PF04542">
    <property type="entry name" value="Sigma70_r2"/>
    <property type="match status" value="1"/>
</dbReference>
<dbReference type="Pfam" id="PF08281">
    <property type="entry name" value="Sigma70_r4_2"/>
    <property type="match status" value="1"/>
</dbReference>
<evidence type="ECO:0000256" key="5">
    <source>
        <dbReference type="ARBA" id="ARBA00023163"/>
    </source>
</evidence>
<evidence type="ECO:0000256" key="1">
    <source>
        <dbReference type="ARBA" id="ARBA00010641"/>
    </source>
</evidence>
<dbReference type="RefSeq" id="WP_271010996.1">
    <property type="nucleotide sequence ID" value="NZ_JAQIFT010000011.1"/>
</dbReference>
<comment type="similarity">
    <text evidence="1">Belongs to the sigma-70 factor family. ECF subfamily.</text>
</comment>
<reference evidence="8" key="1">
    <citation type="journal article" date="2023" name="Int. J. Syst. Evol. Microbiol.">
        <title>&lt;i&gt;Holtiella tumoricola&lt;/i&gt; gen. nov. sp. nov., isolated from a human clinical sample.</title>
        <authorList>
            <person name="Allen-Vercoe E."/>
            <person name="Daigneault M.C."/>
            <person name="Vancuren S.J."/>
            <person name="Cochrane K."/>
            <person name="O'Neal L.L."/>
            <person name="Sankaranarayanan K."/>
            <person name="Lawson P.A."/>
        </authorList>
    </citation>
    <scope>NUCLEOTIDE SEQUENCE</scope>
    <source>
        <strain evidence="8">CC70A</strain>
    </source>
</reference>
<dbReference type="InterPro" id="IPR039425">
    <property type="entry name" value="RNA_pol_sigma-70-like"/>
</dbReference>
<comment type="caution">
    <text evidence="8">The sequence shown here is derived from an EMBL/GenBank/DDBJ whole genome shotgun (WGS) entry which is preliminary data.</text>
</comment>
<dbReference type="GO" id="GO:0016987">
    <property type="term" value="F:sigma factor activity"/>
    <property type="evidence" value="ECO:0007669"/>
    <property type="project" value="UniProtKB-KW"/>
</dbReference>
<gene>
    <name evidence="8" type="ORF">PBV87_02305</name>
</gene>
<name>A0AA42IZM1_9FIRM</name>
<accession>A0AA42IZM1</accession>
<evidence type="ECO:0000256" key="4">
    <source>
        <dbReference type="ARBA" id="ARBA00023125"/>
    </source>
</evidence>
<dbReference type="AlphaFoldDB" id="A0AA42IZM1"/>
<dbReference type="InterPro" id="IPR013324">
    <property type="entry name" value="RNA_pol_sigma_r3/r4-like"/>
</dbReference>
<dbReference type="Gene3D" id="1.10.1740.10">
    <property type="match status" value="1"/>
</dbReference>
<dbReference type="GO" id="GO:0003677">
    <property type="term" value="F:DNA binding"/>
    <property type="evidence" value="ECO:0007669"/>
    <property type="project" value="UniProtKB-KW"/>
</dbReference>
<evidence type="ECO:0000256" key="3">
    <source>
        <dbReference type="ARBA" id="ARBA00023082"/>
    </source>
</evidence>
<sequence length="179" mass="21155">MRITEENFVSEMIAGNEKAIAYVIEHYGWIMKSVVKKHLYHLSHYQEDCMNDILLAVWQHIDRFNPDLNSFKNWLAGVSKYTALNYVRKYKRELEQEPLEAADLASGDITYEENVKDEVSIYFKQILECMKKEDQELFISLYIKEQSVQEISQATGMKKEVIYNRLSRAKSKVKKLFKI</sequence>
<dbReference type="InterPro" id="IPR014284">
    <property type="entry name" value="RNA_pol_sigma-70_dom"/>
</dbReference>
<keyword evidence="5" id="KW-0804">Transcription</keyword>
<evidence type="ECO:0000313" key="8">
    <source>
        <dbReference type="EMBL" id="MDA3730336.1"/>
    </source>
</evidence>
<dbReference type="InterPro" id="IPR036388">
    <property type="entry name" value="WH-like_DNA-bd_sf"/>
</dbReference>
<dbReference type="PANTHER" id="PTHR43133">
    <property type="entry name" value="RNA POLYMERASE ECF-TYPE SIGMA FACTO"/>
    <property type="match status" value="1"/>
</dbReference>
<keyword evidence="3" id="KW-0731">Sigma factor</keyword>
<keyword evidence="9" id="KW-1185">Reference proteome</keyword>
<organism evidence="8 9">
    <name type="scientific">Holtiella tumoricola</name>
    <dbReference type="NCBI Taxonomy" id="3018743"/>
    <lineage>
        <taxon>Bacteria</taxon>
        <taxon>Bacillati</taxon>
        <taxon>Bacillota</taxon>
        <taxon>Clostridia</taxon>
        <taxon>Lachnospirales</taxon>
        <taxon>Cellulosilyticaceae</taxon>
        <taxon>Holtiella</taxon>
    </lineage>
</organism>
<dbReference type="Gene3D" id="1.10.10.10">
    <property type="entry name" value="Winged helix-like DNA-binding domain superfamily/Winged helix DNA-binding domain"/>
    <property type="match status" value="1"/>
</dbReference>
<dbReference type="GO" id="GO:0006352">
    <property type="term" value="P:DNA-templated transcription initiation"/>
    <property type="evidence" value="ECO:0007669"/>
    <property type="project" value="InterPro"/>
</dbReference>
<keyword evidence="4" id="KW-0238">DNA-binding</keyword>
<dbReference type="Proteomes" id="UP001169242">
    <property type="component" value="Unassembled WGS sequence"/>
</dbReference>
<evidence type="ECO:0000259" key="7">
    <source>
        <dbReference type="Pfam" id="PF08281"/>
    </source>
</evidence>
<protein>
    <submittedName>
        <fullName evidence="8">Sigma-70 family RNA polymerase sigma factor</fullName>
    </submittedName>
</protein>
<evidence type="ECO:0000259" key="6">
    <source>
        <dbReference type="Pfam" id="PF04542"/>
    </source>
</evidence>
<feature type="domain" description="RNA polymerase sigma-70 region 2" evidence="6">
    <location>
        <begin position="31"/>
        <end position="92"/>
    </location>
</feature>
<dbReference type="EMBL" id="JAQIFT010000011">
    <property type="protein sequence ID" value="MDA3730336.1"/>
    <property type="molecule type" value="Genomic_DNA"/>
</dbReference>
<evidence type="ECO:0000256" key="2">
    <source>
        <dbReference type="ARBA" id="ARBA00023015"/>
    </source>
</evidence>
<dbReference type="PANTHER" id="PTHR43133:SF8">
    <property type="entry name" value="RNA POLYMERASE SIGMA FACTOR HI_1459-RELATED"/>
    <property type="match status" value="1"/>
</dbReference>
<dbReference type="InterPro" id="IPR013249">
    <property type="entry name" value="RNA_pol_sigma70_r4_t2"/>
</dbReference>
<keyword evidence="2" id="KW-0805">Transcription regulation</keyword>
<evidence type="ECO:0000313" key="9">
    <source>
        <dbReference type="Proteomes" id="UP001169242"/>
    </source>
</evidence>
<dbReference type="InterPro" id="IPR013325">
    <property type="entry name" value="RNA_pol_sigma_r2"/>
</dbReference>
<proteinExistence type="inferred from homology"/>
<dbReference type="NCBIfam" id="TIGR02937">
    <property type="entry name" value="sigma70-ECF"/>
    <property type="match status" value="1"/>
</dbReference>
<dbReference type="SUPFAM" id="SSF88659">
    <property type="entry name" value="Sigma3 and sigma4 domains of RNA polymerase sigma factors"/>
    <property type="match status" value="1"/>
</dbReference>
<dbReference type="SUPFAM" id="SSF88946">
    <property type="entry name" value="Sigma2 domain of RNA polymerase sigma factors"/>
    <property type="match status" value="1"/>
</dbReference>
<feature type="domain" description="RNA polymerase sigma factor 70 region 4 type 2" evidence="7">
    <location>
        <begin position="123"/>
        <end position="172"/>
    </location>
</feature>